<name>A0A0A9G410_ARUDO</name>
<evidence type="ECO:0000313" key="2">
    <source>
        <dbReference type="EMBL" id="JAE15383.1"/>
    </source>
</evidence>
<organism evidence="2">
    <name type="scientific">Arundo donax</name>
    <name type="common">Giant reed</name>
    <name type="synonym">Donax arundinaceus</name>
    <dbReference type="NCBI Taxonomy" id="35708"/>
    <lineage>
        <taxon>Eukaryota</taxon>
        <taxon>Viridiplantae</taxon>
        <taxon>Streptophyta</taxon>
        <taxon>Embryophyta</taxon>
        <taxon>Tracheophyta</taxon>
        <taxon>Spermatophyta</taxon>
        <taxon>Magnoliopsida</taxon>
        <taxon>Liliopsida</taxon>
        <taxon>Poales</taxon>
        <taxon>Poaceae</taxon>
        <taxon>PACMAD clade</taxon>
        <taxon>Arundinoideae</taxon>
        <taxon>Arundineae</taxon>
        <taxon>Arundo</taxon>
    </lineage>
</organism>
<dbReference type="AlphaFoldDB" id="A0A0A9G410"/>
<accession>A0A0A9G410</accession>
<feature type="region of interest" description="Disordered" evidence="1">
    <location>
        <begin position="1"/>
        <end position="39"/>
    </location>
</feature>
<dbReference type="EMBL" id="GBRH01182513">
    <property type="protein sequence ID" value="JAE15383.1"/>
    <property type="molecule type" value="Transcribed_RNA"/>
</dbReference>
<protein>
    <submittedName>
        <fullName evidence="2">Uncharacterized protein</fullName>
    </submittedName>
</protein>
<reference evidence="2" key="2">
    <citation type="journal article" date="2015" name="Data Brief">
        <title>Shoot transcriptome of the giant reed, Arundo donax.</title>
        <authorList>
            <person name="Barrero R.A."/>
            <person name="Guerrero F.D."/>
            <person name="Moolhuijzen P."/>
            <person name="Goolsby J.A."/>
            <person name="Tidwell J."/>
            <person name="Bellgard S.E."/>
            <person name="Bellgard M.I."/>
        </authorList>
    </citation>
    <scope>NUCLEOTIDE SEQUENCE</scope>
    <source>
        <tissue evidence="2">Shoot tissue taken approximately 20 cm above the soil surface</tissue>
    </source>
</reference>
<proteinExistence type="predicted"/>
<reference evidence="2" key="1">
    <citation type="submission" date="2014-09" db="EMBL/GenBank/DDBJ databases">
        <authorList>
            <person name="Magalhaes I.L.F."/>
            <person name="Oliveira U."/>
            <person name="Santos F.R."/>
            <person name="Vidigal T.H.D.A."/>
            <person name="Brescovit A.D."/>
            <person name="Santos A.J."/>
        </authorList>
    </citation>
    <scope>NUCLEOTIDE SEQUENCE</scope>
    <source>
        <tissue evidence="2">Shoot tissue taken approximately 20 cm above the soil surface</tissue>
    </source>
</reference>
<sequence length="39" mass="4394">MLDVTKLGGNQSVERPCNWADPTVPPPPNRNFRSRDQIS</sequence>
<evidence type="ECO:0000256" key="1">
    <source>
        <dbReference type="SAM" id="MobiDB-lite"/>
    </source>
</evidence>